<keyword evidence="3 5" id="KW-0560">Oxidoreductase</keyword>
<feature type="binding site" description="in other chain" evidence="7">
    <location>
        <position position="104"/>
    </location>
    <ligand>
        <name>substrate</name>
        <note>ligand shared between dimeric partners</note>
    </ligand>
</feature>
<comment type="caution">
    <text evidence="11">The sequence shown here is derived from an EMBL/GenBank/DDBJ whole genome shotgun (WGS) entry which is preliminary data.</text>
</comment>
<dbReference type="PANTHER" id="PTHR11811">
    <property type="entry name" value="6-PHOSPHOGLUCONATE DEHYDROGENASE"/>
    <property type="match status" value="1"/>
</dbReference>
<keyword evidence="5 9" id="KW-0570">Pentose shunt</keyword>
<evidence type="ECO:0000256" key="7">
    <source>
        <dbReference type="PIRSR" id="PIRSR000109-2"/>
    </source>
</evidence>
<dbReference type="SUPFAM" id="SSF51735">
    <property type="entry name" value="NAD(P)-binding Rossmann-fold domains"/>
    <property type="match status" value="1"/>
</dbReference>
<keyword evidence="12" id="KW-1185">Reference proteome</keyword>
<dbReference type="EC" id="1.1.1.44" evidence="5 9"/>
<dbReference type="SMART" id="SM01350">
    <property type="entry name" value="6PGD"/>
    <property type="match status" value="1"/>
</dbReference>
<evidence type="ECO:0000313" key="12">
    <source>
        <dbReference type="Proteomes" id="UP000291591"/>
    </source>
</evidence>
<feature type="binding site" evidence="8">
    <location>
        <begin position="76"/>
        <end position="78"/>
    </location>
    <ligand>
        <name>NADP(+)</name>
        <dbReference type="ChEBI" id="CHEBI:58349"/>
    </ligand>
</feature>
<dbReference type="Gene3D" id="1.20.5.320">
    <property type="entry name" value="6-Phosphogluconate Dehydrogenase, domain 3"/>
    <property type="match status" value="1"/>
</dbReference>
<sequence length="479" mass="51464">MAEKSRIGVTGLAVMGANLARNMARRGFPVAVHNRTTSKTTEFMKDFGDEGPFTGAETLQEFVDALETPRKIVVMVKAGKPVDAVIDELAPLLDAGDIIIDAGNSHFPDTDRRTAYCAERNLRFMGIGVSGGEEGALLGPSIMPGGDVAAYSEVEEILTTIAAQVDGTPCCTHVGAGGAGHYVKMVHNGIEYADIQLIAEAYDLLTHVAGLSAPEIGKIFEEWNSGDLESFLCEITAKVLAKTDDTTGGPLVDVIADQAEQKGTGRWTAMNALELGVPLTGITEAVFARTLSSLADERQKASTTLGGPTPGGGENRDDLVEDIRQALYASKVVAYAQGFAQMRAASIEQGWDLDLGSMATIWRGGCIIRAQFLNRIRDAYAEHPDLDNLLMVPYFTEAVANAQDSWRRVVTTATEQGVAIPAFSSSLSYYDGYRRERGPANLIQGLRDFFGAHGYRRTDADGSFHTRWAQDGAEVRTGD</sequence>
<dbReference type="InterPro" id="IPR008927">
    <property type="entry name" value="6-PGluconate_DH-like_C_sf"/>
</dbReference>
<organism evidence="11 12">
    <name type="scientific">Pseudonocardia sediminis</name>
    <dbReference type="NCBI Taxonomy" id="1397368"/>
    <lineage>
        <taxon>Bacteria</taxon>
        <taxon>Bacillati</taxon>
        <taxon>Actinomycetota</taxon>
        <taxon>Actinomycetes</taxon>
        <taxon>Pseudonocardiales</taxon>
        <taxon>Pseudonocardiaceae</taxon>
        <taxon>Pseudonocardia</taxon>
    </lineage>
</organism>
<dbReference type="GO" id="GO:0004616">
    <property type="term" value="F:phosphogluconate dehydrogenase (decarboxylating) activity"/>
    <property type="evidence" value="ECO:0007669"/>
    <property type="project" value="UniProtKB-EC"/>
</dbReference>
<gene>
    <name evidence="11" type="ORF">EV383_1311</name>
</gene>
<evidence type="ECO:0000256" key="1">
    <source>
        <dbReference type="ARBA" id="ARBA00008419"/>
    </source>
</evidence>
<protein>
    <recommendedName>
        <fullName evidence="5 9">6-phosphogluconate dehydrogenase, decarboxylating</fullName>
        <ecNumber evidence="5 9">1.1.1.44</ecNumber>
    </recommendedName>
</protein>
<feature type="binding site" evidence="8">
    <location>
        <position position="104"/>
    </location>
    <ligand>
        <name>NADP(+)</name>
        <dbReference type="ChEBI" id="CHEBI:58349"/>
    </ligand>
</feature>
<keyword evidence="5 9" id="KW-0521">NADP</keyword>
<dbReference type="AlphaFoldDB" id="A0A4Q7UWK0"/>
<dbReference type="EMBL" id="SHKL01000001">
    <property type="protein sequence ID" value="RZT84469.1"/>
    <property type="molecule type" value="Genomic_DNA"/>
</dbReference>
<proteinExistence type="inferred from homology"/>
<dbReference type="InterPro" id="IPR006113">
    <property type="entry name" value="6PGDH_Gnd/GntZ"/>
</dbReference>
<dbReference type="PROSITE" id="PS00461">
    <property type="entry name" value="6PGD"/>
    <property type="match status" value="1"/>
</dbReference>
<dbReference type="OrthoDB" id="9804542at2"/>
<dbReference type="Pfam" id="PF00393">
    <property type="entry name" value="6PGD"/>
    <property type="match status" value="1"/>
</dbReference>
<feature type="binding site" description="in other chain" evidence="7">
    <location>
        <position position="262"/>
    </location>
    <ligand>
        <name>substrate</name>
        <note>ligand shared between dimeric partners</note>
    </ligand>
</feature>
<feature type="binding site" evidence="8">
    <location>
        <begin position="11"/>
        <end position="16"/>
    </location>
    <ligand>
        <name>NADP(+)</name>
        <dbReference type="ChEBI" id="CHEBI:58349"/>
    </ligand>
</feature>
<dbReference type="PRINTS" id="PR00076">
    <property type="entry name" value="6PGDHDRGNASE"/>
</dbReference>
<dbReference type="Gene3D" id="3.40.50.720">
    <property type="entry name" value="NAD(P)-binding Rossmann-like Domain"/>
    <property type="match status" value="1"/>
</dbReference>
<dbReference type="FunFam" id="1.10.1040.10:FF:000002">
    <property type="entry name" value="6-phosphogluconate dehydrogenase, decarboxylating"/>
    <property type="match status" value="1"/>
</dbReference>
<dbReference type="Proteomes" id="UP000291591">
    <property type="component" value="Unassembled WGS sequence"/>
</dbReference>
<dbReference type="RefSeq" id="WP_130289065.1">
    <property type="nucleotide sequence ID" value="NZ_SHKL01000001.1"/>
</dbReference>
<evidence type="ECO:0000256" key="9">
    <source>
        <dbReference type="RuleBase" id="RU000485"/>
    </source>
</evidence>
<dbReference type="InterPro" id="IPR006115">
    <property type="entry name" value="6PGDH_NADP-bd"/>
</dbReference>
<dbReference type="NCBIfam" id="TIGR00873">
    <property type="entry name" value="gnd"/>
    <property type="match status" value="1"/>
</dbReference>
<evidence type="ECO:0000256" key="4">
    <source>
        <dbReference type="ARBA" id="ARBA00023064"/>
    </source>
</evidence>
<comment type="pathway">
    <text evidence="5 9">Carbohydrate degradation; pentose phosphate pathway; D-ribulose 5-phosphate from D-glucose 6-phosphate (oxidative stage): step 3/3.</text>
</comment>
<dbReference type="NCBIfam" id="NF006765">
    <property type="entry name" value="PRK09287.1"/>
    <property type="match status" value="1"/>
</dbReference>
<dbReference type="GO" id="GO:0006098">
    <property type="term" value="P:pentose-phosphate shunt"/>
    <property type="evidence" value="ECO:0007669"/>
    <property type="project" value="UniProtKB-UniPathway"/>
</dbReference>
<feature type="binding site" description="in other chain" evidence="7">
    <location>
        <begin position="130"/>
        <end position="132"/>
    </location>
    <ligand>
        <name>substrate</name>
        <note>ligand shared between dimeric partners</note>
    </ligand>
</feature>
<feature type="binding site" description="in other chain" evidence="7">
    <location>
        <begin position="187"/>
        <end position="188"/>
    </location>
    <ligand>
        <name>substrate</name>
        <note>ligand shared between dimeric partners</note>
    </ligand>
</feature>
<keyword evidence="4 9" id="KW-0311">Gluconate utilization</keyword>
<dbReference type="Gene3D" id="1.10.1040.10">
    <property type="entry name" value="N-(1-d-carboxylethyl)-l-norvaline Dehydrogenase, domain 2"/>
    <property type="match status" value="1"/>
</dbReference>
<evidence type="ECO:0000313" key="11">
    <source>
        <dbReference type="EMBL" id="RZT84469.1"/>
    </source>
</evidence>
<feature type="binding site" description="in other chain" evidence="7">
    <location>
        <position position="289"/>
    </location>
    <ligand>
        <name>substrate</name>
        <note>ligand shared between dimeric partners</note>
    </ligand>
</feature>
<dbReference type="Pfam" id="PF03446">
    <property type="entry name" value="NAD_binding_2"/>
    <property type="match status" value="1"/>
</dbReference>
<dbReference type="GO" id="GO:0050661">
    <property type="term" value="F:NADP binding"/>
    <property type="evidence" value="ECO:0007669"/>
    <property type="project" value="InterPro"/>
</dbReference>
<comment type="subunit">
    <text evidence="2 5">Homodimer.</text>
</comment>
<dbReference type="FunFam" id="3.40.50.720:FF:000007">
    <property type="entry name" value="6-phosphogluconate dehydrogenase, decarboxylating"/>
    <property type="match status" value="1"/>
</dbReference>
<evidence type="ECO:0000256" key="8">
    <source>
        <dbReference type="PIRSR" id="PIRSR000109-3"/>
    </source>
</evidence>
<dbReference type="InterPro" id="IPR006184">
    <property type="entry name" value="6PGdom_BS"/>
</dbReference>
<feature type="binding site" description="in other chain" evidence="7">
    <location>
        <position position="192"/>
    </location>
    <ligand>
        <name>substrate</name>
        <note>ligand shared between dimeric partners</note>
    </ligand>
</feature>
<feature type="domain" description="6-phosphogluconate dehydrogenase C-terminal" evidence="10">
    <location>
        <begin position="180"/>
        <end position="469"/>
    </location>
</feature>
<evidence type="ECO:0000256" key="3">
    <source>
        <dbReference type="ARBA" id="ARBA00023002"/>
    </source>
</evidence>
<evidence type="ECO:0000256" key="5">
    <source>
        <dbReference type="PIRNR" id="PIRNR000109"/>
    </source>
</evidence>
<feature type="binding site" evidence="8">
    <location>
        <begin position="34"/>
        <end position="36"/>
    </location>
    <ligand>
        <name>NADP(+)</name>
        <dbReference type="ChEBI" id="CHEBI:58349"/>
    </ligand>
</feature>
<feature type="binding site" evidence="7">
    <location>
        <position position="453"/>
    </location>
    <ligand>
        <name>substrate</name>
        <note>ligand shared between dimeric partners</note>
    </ligand>
</feature>
<dbReference type="GO" id="GO:0019521">
    <property type="term" value="P:D-gluconate metabolic process"/>
    <property type="evidence" value="ECO:0007669"/>
    <property type="project" value="UniProtKB-KW"/>
</dbReference>
<name>A0A4Q7UWK0_PSEST</name>
<feature type="active site" description="Proton donor" evidence="6">
    <location>
        <position position="191"/>
    </location>
</feature>
<evidence type="ECO:0000259" key="10">
    <source>
        <dbReference type="SMART" id="SM01350"/>
    </source>
</evidence>
<dbReference type="InterPro" id="IPR006183">
    <property type="entry name" value="Pgluconate_DH"/>
</dbReference>
<dbReference type="InterPro" id="IPR013328">
    <property type="entry name" value="6PGD_dom2"/>
</dbReference>
<dbReference type="InterPro" id="IPR036291">
    <property type="entry name" value="NAD(P)-bd_dom_sf"/>
</dbReference>
<feature type="active site" description="Proton acceptor" evidence="6">
    <location>
        <position position="184"/>
    </location>
</feature>
<reference evidence="11 12" key="1">
    <citation type="submission" date="2019-02" db="EMBL/GenBank/DDBJ databases">
        <title>Sequencing the genomes of 1000 actinobacteria strains.</title>
        <authorList>
            <person name="Klenk H.-P."/>
        </authorList>
    </citation>
    <scope>NUCLEOTIDE SEQUENCE [LARGE SCALE GENOMIC DNA]</scope>
    <source>
        <strain evidence="11 12">DSM 45779</strain>
    </source>
</reference>
<comment type="catalytic activity">
    <reaction evidence="5 9">
        <text>6-phospho-D-gluconate + NADP(+) = D-ribulose 5-phosphate + CO2 + NADPH</text>
        <dbReference type="Rhea" id="RHEA:10116"/>
        <dbReference type="ChEBI" id="CHEBI:16526"/>
        <dbReference type="ChEBI" id="CHEBI:57783"/>
        <dbReference type="ChEBI" id="CHEBI:58121"/>
        <dbReference type="ChEBI" id="CHEBI:58349"/>
        <dbReference type="ChEBI" id="CHEBI:58759"/>
        <dbReference type="EC" id="1.1.1.44"/>
    </reaction>
</comment>
<accession>A0A4Q7UWK0</accession>
<evidence type="ECO:0000256" key="2">
    <source>
        <dbReference type="ARBA" id="ARBA00011738"/>
    </source>
</evidence>
<dbReference type="PIRSF" id="PIRSF000109">
    <property type="entry name" value="6PGD"/>
    <property type="match status" value="1"/>
</dbReference>
<evidence type="ECO:0000256" key="6">
    <source>
        <dbReference type="PIRSR" id="PIRSR000109-1"/>
    </source>
</evidence>
<dbReference type="SUPFAM" id="SSF48179">
    <property type="entry name" value="6-phosphogluconate dehydrogenase C-terminal domain-like"/>
    <property type="match status" value="1"/>
</dbReference>
<comment type="function">
    <text evidence="5">Catalyzes the oxidative decarboxylation of 6-phosphogluconate to ribulose 5-phosphate and CO(2), with concomitant reduction of NADP to NADPH.</text>
</comment>
<dbReference type="UniPathway" id="UPA00115">
    <property type="reaction ID" value="UER00410"/>
</dbReference>
<comment type="similarity">
    <text evidence="1 5 9">Belongs to the 6-phosphogluconate dehydrogenase family.</text>
</comment>
<dbReference type="InterPro" id="IPR006114">
    <property type="entry name" value="6PGDH_C"/>
</dbReference>
<feature type="binding site" evidence="7">
    <location>
        <position position="447"/>
    </location>
    <ligand>
        <name>substrate</name>
        <note>ligand shared between dimeric partners</note>
    </ligand>
</feature>